<evidence type="ECO:0000313" key="6">
    <source>
        <dbReference type="EMBL" id="KAG0668928.1"/>
    </source>
</evidence>
<feature type="domain" description="BRCT" evidence="5">
    <location>
        <begin position="912"/>
        <end position="1026"/>
    </location>
</feature>
<feature type="compositionally biased region" description="Acidic residues" evidence="4">
    <location>
        <begin position="824"/>
        <end position="833"/>
    </location>
</feature>
<dbReference type="SMART" id="SM00292">
    <property type="entry name" value="BRCT"/>
    <property type="match status" value="1"/>
</dbReference>
<dbReference type="PANTHER" id="PTHR15321">
    <property type="entry name" value="TUMOR SUPPRESSOR P53-BINDING PROTEIN 1"/>
    <property type="match status" value="1"/>
</dbReference>
<evidence type="ECO:0000259" key="5">
    <source>
        <dbReference type="PROSITE" id="PS50172"/>
    </source>
</evidence>
<dbReference type="AlphaFoldDB" id="A0A9P6WC13"/>
<feature type="region of interest" description="Disordered" evidence="4">
    <location>
        <begin position="789"/>
        <end position="843"/>
    </location>
</feature>
<accession>A0A9P6WC13</accession>
<comment type="subcellular location">
    <subcellularLocation>
        <location evidence="1">Nucleus</location>
    </subcellularLocation>
</comment>
<dbReference type="InterPro" id="IPR047249">
    <property type="entry name" value="BRCT_p53bp1-like_rpt1"/>
</dbReference>
<comment type="caution">
    <text evidence="6">The sequence shown here is derived from an EMBL/GenBank/DDBJ whole genome shotgun (WGS) entry which is preliminary data.</text>
</comment>
<dbReference type="SUPFAM" id="SSF52113">
    <property type="entry name" value="BRCT domain"/>
    <property type="match status" value="1"/>
</dbReference>
<keyword evidence="7" id="KW-1185">Reference proteome</keyword>
<feature type="region of interest" description="Disordered" evidence="4">
    <location>
        <begin position="141"/>
        <end position="280"/>
    </location>
</feature>
<name>A0A9P6WC13_MAUEX</name>
<reference evidence="6 7" key="1">
    <citation type="submission" date="2020-11" db="EMBL/GenBank/DDBJ databases">
        <title>Kefir isolates.</title>
        <authorList>
            <person name="Marcisauskas S."/>
            <person name="Kim Y."/>
            <person name="Blasche S."/>
        </authorList>
    </citation>
    <scope>NUCLEOTIDE SEQUENCE [LARGE SCALE GENOMIC DNA]</scope>
    <source>
        <strain evidence="6 7">OG2</strain>
    </source>
</reference>
<evidence type="ECO:0000256" key="2">
    <source>
        <dbReference type="ARBA" id="ARBA00022763"/>
    </source>
</evidence>
<dbReference type="PROSITE" id="PS50172">
    <property type="entry name" value="BRCT"/>
    <property type="match status" value="1"/>
</dbReference>
<feature type="compositionally biased region" description="Polar residues" evidence="4">
    <location>
        <begin position="159"/>
        <end position="185"/>
    </location>
</feature>
<dbReference type="InterPro" id="IPR047252">
    <property type="entry name" value="TP53BP1-like"/>
</dbReference>
<feature type="compositionally biased region" description="Polar residues" evidence="4">
    <location>
        <begin position="514"/>
        <end position="544"/>
    </location>
</feature>
<evidence type="ECO:0000256" key="3">
    <source>
        <dbReference type="ARBA" id="ARBA00023242"/>
    </source>
</evidence>
<feature type="region of interest" description="Disordered" evidence="4">
    <location>
        <begin position="619"/>
        <end position="646"/>
    </location>
</feature>
<sequence length="1198" mass="136358">MNTEIKDELNNTMDFITKDTPNVSTMNDMSRHDNVLEVNPVGDKTIEDKTTDDMATDVIIENNTSAQTSDDNNYDTNIVVSSSDKVSSDKMSMDNNIVEAKNDEIQVVNSQIPIQQTATQNNSSSSITRTRSPKKLENFFKKNQKSPLRRNHGMKPWSGDTSRNLQDDLTVNSKIETADGTNNDNENLDTQEENTDSNIKNMLLPNISSSPKGDMLNDFDVSPPDTPESQRILPNENLENIKDLIEPQSEDDNNDNNNDEKGSNKSIETSKLHTDDIFPVDNNSRAVEDLTTQLIAQTEISQNLNKKDTSQKAGEKFAKVSLNLNRNLNFVMGQTTQEQIESVESLIETNVANLDNEQQEDNKESATGSNHWRFLKSGNEQELETYDRTTQLIRQPIEETSKSMANVNNSNNNKATQLIPIMSTQTDILPHMTDKHISTNTSHADLQDSMAVVSEINEVENTTTELKSQNEILTNDLNINDDSLNNTSATKSLVANESETLNRSKVFQLEEISQDSSPVRTSADHTSYNEPLEKSLSNVSSPKPVSTVKKRKFLKITYAKDSEQNMMDNSLGDRMASDKSNVVVSDFEGTQELPDIPEPDLEDSQNIVIGRNKRKRFIPNLQLSEEHESSEKTSTNETRSFREHPNTIKEIDDRKLTRKDVVFNNAVWCQYDNFHYYPGIIRNVDRSENKYEILFDRDRYMANPEHLYYLNIAIGDIVTYETSAFVVVALECQTQDPSVIRCIRGYDTVHLRKASNSKKNVVIPLSWLYISLDVWSKRKHIPLMDELDSDDANNSEEFTPTALRKTRVGSLGTPRKKRRVNYVESDDESNNDPDEIKDPEFNESQNNIISGGILEPNEIRASSVPITKNRNITTRIERTQSNIFNPRRLREESDTKVIPKAINSALLGNSNVVTNIFEGCLFVITGYREIGDELKDTIVSYGGDVIDTGFSNLFSFYTKEGQNNSKFQRYSMLLEWKNKAKYSNFRFACVISDRYSRSPKYLEALALRWPTLQRRFIHECIFSGKVDESIISRYLLPSGESTRLDDMFTTPFIKSNSAFHFLTNFVNKRSLNDQINLSSTTMNKLAVVICQDSNLTNFAKFMFACFGTKQLVQLSNINCLKTNNTSFTEIYSVLRRLQDEGYNLLFYLNDGPNDNDPSRIIEAIKCNLKSGMPEIQNYYIKDREWLIQSIINEHTELS</sequence>
<keyword evidence="2" id="KW-0227">DNA damage</keyword>
<gene>
    <name evidence="6" type="ORF">C6P45_004278</name>
</gene>
<proteinExistence type="predicted"/>
<dbReference type="GO" id="GO:0000077">
    <property type="term" value="P:DNA damage checkpoint signaling"/>
    <property type="evidence" value="ECO:0007669"/>
    <property type="project" value="TreeGrafter"/>
</dbReference>
<feature type="compositionally biased region" description="Acidic residues" evidence="4">
    <location>
        <begin position="186"/>
        <end position="195"/>
    </location>
</feature>
<feature type="region of interest" description="Disordered" evidence="4">
    <location>
        <begin position="512"/>
        <end position="544"/>
    </location>
</feature>
<dbReference type="Proteomes" id="UP000750334">
    <property type="component" value="Unassembled WGS sequence"/>
</dbReference>
<feature type="compositionally biased region" description="Polar residues" evidence="4">
    <location>
        <begin position="196"/>
        <end position="211"/>
    </location>
</feature>
<evidence type="ECO:0000256" key="4">
    <source>
        <dbReference type="SAM" id="MobiDB-lite"/>
    </source>
</evidence>
<dbReference type="InterPro" id="IPR013914">
    <property type="entry name" value="Rad9_Rad53-bd_dom_fun"/>
</dbReference>
<protein>
    <recommendedName>
        <fullName evidence="5">BRCT domain-containing protein</fullName>
    </recommendedName>
</protein>
<dbReference type="GO" id="GO:0045944">
    <property type="term" value="P:positive regulation of transcription by RNA polymerase II"/>
    <property type="evidence" value="ECO:0007669"/>
    <property type="project" value="TreeGrafter"/>
</dbReference>
<dbReference type="PANTHER" id="PTHR15321:SF3">
    <property type="entry name" value="TP53-BINDING PROTEIN 1"/>
    <property type="match status" value="1"/>
</dbReference>
<dbReference type="CDD" id="cd17745">
    <property type="entry name" value="BRCT_p53bp1_rpt1"/>
    <property type="match status" value="1"/>
</dbReference>
<dbReference type="GO" id="GO:0042393">
    <property type="term" value="F:histone binding"/>
    <property type="evidence" value="ECO:0007669"/>
    <property type="project" value="TreeGrafter"/>
</dbReference>
<dbReference type="GO" id="GO:0005634">
    <property type="term" value="C:nucleus"/>
    <property type="evidence" value="ECO:0007669"/>
    <property type="project" value="UniProtKB-SubCell"/>
</dbReference>
<dbReference type="InterPro" id="IPR036420">
    <property type="entry name" value="BRCT_dom_sf"/>
</dbReference>
<dbReference type="Pfam" id="PF08605">
    <property type="entry name" value="Rad9_Rad53_bind"/>
    <property type="match status" value="1"/>
</dbReference>
<dbReference type="OrthoDB" id="129353at2759"/>
<dbReference type="EMBL" id="PUHR01000054">
    <property type="protein sequence ID" value="KAG0668928.1"/>
    <property type="molecule type" value="Genomic_DNA"/>
</dbReference>
<dbReference type="Gene3D" id="3.40.50.10190">
    <property type="entry name" value="BRCT domain"/>
    <property type="match status" value="1"/>
</dbReference>
<feature type="compositionally biased region" description="Basic residues" evidence="4">
    <location>
        <begin position="142"/>
        <end position="153"/>
    </location>
</feature>
<dbReference type="InterPro" id="IPR001357">
    <property type="entry name" value="BRCT_dom"/>
</dbReference>
<keyword evidence="3" id="KW-0539">Nucleus</keyword>
<evidence type="ECO:0000256" key="1">
    <source>
        <dbReference type="ARBA" id="ARBA00004123"/>
    </source>
</evidence>
<organism evidence="6 7">
    <name type="scientific">Maudiozyma exigua</name>
    <name type="common">Yeast</name>
    <name type="synonym">Kazachstania exigua</name>
    <dbReference type="NCBI Taxonomy" id="34358"/>
    <lineage>
        <taxon>Eukaryota</taxon>
        <taxon>Fungi</taxon>
        <taxon>Dikarya</taxon>
        <taxon>Ascomycota</taxon>
        <taxon>Saccharomycotina</taxon>
        <taxon>Saccharomycetes</taxon>
        <taxon>Saccharomycetales</taxon>
        <taxon>Saccharomycetaceae</taxon>
        <taxon>Maudiozyma</taxon>
    </lineage>
</organism>
<evidence type="ECO:0000313" key="7">
    <source>
        <dbReference type="Proteomes" id="UP000750334"/>
    </source>
</evidence>
<feature type="compositionally biased region" description="Basic and acidic residues" evidence="4">
    <location>
        <begin position="258"/>
        <end position="276"/>
    </location>
</feature>